<dbReference type="InterPro" id="IPR003439">
    <property type="entry name" value="ABC_transporter-like_ATP-bd"/>
</dbReference>
<dbReference type="AlphaFoldDB" id="A0A7W2CY19"/>
<feature type="domain" description="ABC transporter" evidence="9">
    <location>
        <begin position="375"/>
        <end position="619"/>
    </location>
</feature>
<dbReference type="GO" id="GO:0034040">
    <property type="term" value="F:ATPase-coupled lipid transmembrane transporter activity"/>
    <property type="evidence" value="ECO:0007669"/>
    <property type="project" value="TreeGrafter"/>
</dbReference>
<feature type="transmembrane region" description="Helical" evidence="8">
    <location>
        <begin position="311"/>
        <end position="335"/>
    </location>
</feature>
<dbReference type="InterPro" id="IPR003593">
    <property type="entry name" value="AAA+_ATPase"/>
</dbReference>
<dbReference type="SMART" id="SM00382">
    <property type="entry name" value="AAA"/>
    <property type="match status" value="1"/>
</dbReference>
<feature type="region of interest" description="Disordered" evidence="7">
    <location>
        <begin position="1"/>
        <end position="21"/>
    </location>
</feature>
<protein>
    <submittedName>
        <fullName evidence="10">ABC transporter ATP-binding protein</fullName>
    </submittedName>
</protein>
<accession>A0A7W2CY19</accession>
<name>A0A7W2CY19_9ACTN</name>
<dbReference type="GO" id="GO:0016887">
    <property type="term" value="F:ATP hydrolysis activity"/>
    <property type="evidence" value="ECO:0007669"/>
    <property type="project" value="InterPro"/>
</dbReference>
<keyword evidence="2 8" id="KW-0812">Transmembrane</keyword>
<dbReference type="Gene3D" id="1.20.1560.10">
    <property type="entry name" value="ABC transporter type 1, transmembrane domain"/>
    <property type="match status" value="1"/>
</dbReference>
<evidence type="ECO:0000256" key="8">
    <source>
        <dbReference type="SAM" id="Phobius"/>
    </source>
</evidence>
<evidence type="ECO:0000256" key="3">
    <source>
        <dbReference type="ARBA" id="ARBA00022741"/>
    </source>
</evidence>
<sequence length="638" mass="69067">MQCAGLRRSRRRQTARRIRTQSVRRDPAVGDTLRLLRLLWSAGKGTAVVIAVIRLAERLIPAATATVLALLVSRVTALGGTGEIGAALLPLAGFGVVLLVGHAAEAVTEPLAYLVQQRIDGAHRAKVTRLTASSPTIDLLEQPEAQRLIRQAKADPDEFSQRTPGQAALAQLDQVADAVGVAAACVVVAQFAWWLVPLLLIPAFLNARLRYRGRMEFIQLWRSQLDVMVRVERWEETLASAGVGKDLRVFGLGDWAVRRLHQQHVARTEPQFAVWKRNLRGQLRSLLLVVPPLLIAFTAVAALTVDGHGSVATATAALTAGASLFMMIDLGYTVLTRLSGLEALKAYDELAELLTKDTGRPASPPVTDPGSSSLVRFEEVGFTYPGTTRAVLDGLDLEIRPGELLAIVGLNGAGKSTLIKLLAGLYEPTSGRILVGGGREMSELGVQAWRERISVVFQDFVKYELSAADNVTLGRPGVVPDKAVLEAAARDAGLGPVLDRLPDGWQTPLARSRTGGVDLSGGQWQQVVLTRALYALRTGAELLVLDEPTAHLDVRTEFEVFQRLAEQRAEAGVVLISHRLSTVRQADRIVLLDSGRITESGTHDELIALDGSYAKLFAIQAERFQQGYQDAIEEGELL</sequence>
<dbReference type="Pfam" id="PF00005">
    <property type="entry name" value="ABC_tran"/>
    <property type="match status" value="1"/>
</dbReference>
<keyword evidence="6 8" id="KW-0472">Membrane</keyword>
<evidence type="ECO:0000313" key="11">
    <source>
        <dbReference type="Proteomes" id="UP000586976"/>
    </source>
</evidence>
<evidence type="ECO:0000259" key="9">
    <source>
        <dbReference type="PROSITE" id="PS50893"/>
    </source>
</evidence>
<keyword evidence="5 8" id="KW-1133">Transmembrane helix</keyword>
<dbReference type="InterPro" id="IPR036640">
    <property type="entry name" value="ABC1_TM_sf"/>
</dbReference>
<organism evidence="10 11">
    <name type="scientific">Streptomyces himalayensis subsp. aureolus</name>
    <dbReference type="NCBI Taxonomy" id="2758039"/>
    <lineage>
        <taxon>Bacteria</taxon>
        <taxon>Bacillati</taxon>
        <taxon>Actinomycetota</taxon>
        <taxon>Actinomycetes</taxon>
        <taxon>Kitasatosporales</taxon>
        <taxon>Streptomycetaceae</taxon>
        <taxon>Streptomyces</taxon>
        <taxon>Streptomyces himalayensis</taxon>
    </lineage>
</organism>
<evidence type="ECO:0000256" key="5">
    <source>
        <dbReference type="ARBA" id="ARBA00022989"/>
    </source>
</evidence>
<proteinExistence type="predicted"/>
<gene>
    <name evidence="10" type="ORF">H1V43_07490</name>
</gene>
<feature type="transmembrane region" description="Helical" evidence="8">
    <location>
        <begin position="181"/>
        <end position="205"/>
    </location>
</feature>
<dbReference type="GO" id="GO:0005886">
    <property type="term" value="C:plasma membrane"/>
    <property type="evidence" value="ECO:0007669"/>
    <property type="project" value="UniProtKB-SubCell"/>
</dbReference>
<dbReference type="EMBL" id="JACEQY010000005">
    <property type="protein sequence ID" value="MBA4861230.1"/>
    <property type="molecule type" value="Genomic_DNA"/>
</dbReference>
<dbReference type="PANTHER" id="PTHR24221">
    <property type="entry name" value="ATP-BINDING CASSETTE SUB-FAMILY B"/>
    <property type="match status" value="1"/>
</dbReference>
<dbReference type="SUPFAM" id="SSF90123">
    <property type="entry name" value="ABC transporter transmembrane region"/>
    <property type="match status" value="1"/>
</dbReference>
<dbReference type="PANTHER" id="PTHR24221:SF646">
    <property type="entry name" value="HAEMOLYSIN SECRETION ATP-BINDING PROTEIN"/>
    <property type="match status" value="1"/>
</dbReference>
<dbReference type="SUPFAM" id="SSF52540">
    <property type="entry name" value="P-loop containing nucleoside triphosphate hydrolases"/>
    <property type="match status" value="1"/>
</dbReference>
<evidence type="ECO:0000256" key="2">
    <source>
        <dbReference type="ARBA" id="ARBA00022692"/>
    </source>
</evidence>
<dbReference type="PROSITE" id="PS50893">
    <property type="entry name" value="ABC_TRANSPORTER_2"/>
    <property type="match status" value="1"/>
</dbReference>
<evidence type="ECO:0000256" key="1">
    <source>
        <dbReference type="ARBA" id="ARBA00004651"/>
    </source>
</evidence>
<dbReference type="InterPro" id="IPR027417">
    <property type="entry name" value="P-loop_NTPase"/>
</dbReference>
<comment type="caution">
    <text evidence="10">The sequence shown here is derived from an EMBL/GenBank/DDBJ whole genome shotgun (WGS) entry which is preliminary data.</text>
</comment>
<keyword evidence="4 10" id="KW-0067">ATP-binding</keyword>
<dbReference type="Gene3D" id="3.40.50.300">
    <property type="entry name" value="P-loop containing nucleotide triphosphate hydrolases"/>
    <property type="match status" value="1"/>
</dbReference>
<feature type="transmembrane region" description="Helical" evidence="8">
    <location>
        <begin position="84"/>
        <end position="104"/>
    </location>
</feature>
<reference evidence="10 11" key="1">
    <citation type="submission" date="2020-07" db="EMBL/GenBank/DDBJ databases">
        <title>Streptomyces isolated from Indian soil.</title>
        <authorList>
            <person name="Mandal S."/>
            <person name="Maiti P.K."/>
        </authorList>
    </citation>
    <scope>NUCLEOTIDE SEQUENCE [LARGE SCALE GENOMIC DNA]</scope>
    <source>
        <strain evidence="10 11">PSKA54</strain>
    </source>
</reference>
<feature type="transmembrane region" description="Helical" evidence="8">
    <location>
        <begin position="286"/>
        <end position="305"/>
    </location>
</feature>
<dbReference type="GO" id="GO:0005524">
    <property type="term" value="F:ATP binding"/>
    <property type="evidence" value="ECO:0007669"/>
    <property type="project" value="UniProtKB-KW"/>
</dbReference>
<evidence type="ECO:0000256" key="6">
    <source>
        <dbReference type="ARBA" id="ARBA00023136"/>
    </source>
</evidence>
<feature type="compositionally biased region" description="Basic residues" evidence="7">
    <location>
        <begin position="7"/>
        <end position="19"/>
    </location>
</feature>
<evidence type="ECO:0000313" key="10">
    <source>
        <dbReference type="EMBL" id="MBA4861230.1"/>
    </source>
</evidence>
<keyword evidence="11" id="KW-1185">Reference proteome</keyword>
<keyword evidence="3" id="KW-0547">Nucleotide-binding</keyword>
<evidence type="ECO:0000256" key="4">
    <source>
        <dbReference type="ARBA" id="ARBA00022840"/>
    </source>
</evidence>
<evidence type="ECO:0000256" key="7">
    <source>
        <dbReference type="SAM" id="MobiDB-lite"/>
    </source>
</evidence>
<comment type="subcellular location">
    <subcellularLocation>
        <location evidence="1">Cell membrane</location>
        <topology evidence="1">Multi-pass membrane protein</topology>
    </subcellularLocation>
</comment>
<dbReference type="Proteomes" id="UP000586976">
    <property type="component" value="Unassembled WGS sequence"/>
</dbReference>
<dbReference type="InterPro" id="IPR039421">
    <property type="entry name" value="Type_1_exporter"/>
</dbReference>